<dbReference type="Proteomes" id="UP000298652">
    <property type="component" value="Chromosome 1"/>
</dbReference>
<keyword evidence="3" id="KW-1185">Reference proteome</keyword>
<evidence type="ECO:0000313" key="3">
    <source>
        <dbReference type="Proteomes" id="UP000298652"/>
    </source>
</evidence>
<reference evidence="2" key="1">
    <citation type="submission" date="2019-03" db="EMBL/GenBank/DDBJ databases">
        <title>WGS assembly of Setaria viridis.</title>
        <authorList>
            <person name="Huang P."/>
            <person name="Jenkins J."/>
            <person name="Grimwood J."/>
            <person name="Barry K."/>
            <person name="Healey A."/>
            <person name="Mamidi S."/>
            <person name="Sreedasyam A."/>
            <person name="Shu S."/>
            <person name="Feldman M."/>
            <person name="Wu J."/>
            <person name="Yu Y."/>
            <person name="Chen C."/>
            <person name="Johnson J."/>
            <person name="Rokhsar D."/>
            <person name="Baxter I."/>
            <person name="Schmutz J."/>
            <person name="Brutnell T."/>
            <person name="Kellogg E."/>
        </authorList>
    </citation>
    <scope>NUCLEOTIDE SEQUENCE [LARGE SCALE GENOMIC DNA]</scope>
</reference>
<accession>A0A4V6DDH7</accession>
<dbReference type="AlphaFoldDB" id="A0A4V6DDH7"/>
<proteinExistence type="predicted"/>
<evidence type="ECO:0000313" key="2">
    <source>
        <dbReference type="EMBL" id="TKW41556.1"/>
    </source>
</evidence>
<protein>
    <submittedName>
        <fullName evidence="2">Uncharacterized protein</fullName>
    </submittedName>
</protein>
<organism evidence="2 3">
    <name type="scientific">Setaria viridis</name>
    <name type="common">Green bristlegrass</name>
    <name type="synonym">Setaria italica subsp. viridis</name>
    <dbReference type="NCBI Taxonomy" id="4556"/>
    <lineage>
        <taxon>Eukaryota</taxon>
        <taxon>Viridiplantae</taxon>
        <taxon>Streptophyta</taxon>
        <taxon>Embryophyta</taxon>
        <taxon>Tracheophyta</taxon>
        <taxon>Spermatophyta</taxon>
        <taxon>Magnoliopsida</taxon>
        <taxon>Liliopsida</taxon>
        <taxon>Poales</taxon>
        <taxon>Poaceae</taxon>
        <taxon>PACMAD clade</taxon>
        <taxon>Panicoideae</taxon>
        <taxon>Panicodae</taxon>
        <taxon>Paniceae</taxon>
        <taxon>Cenchrinae</taxon>
        <taxon>Setaria</taxon>
    </lineage>
</organism>
<feature type="region of interest" description="Disordered" evidence="1">
    <location>
        <begin position="39"/>
        <end position="79"/>
    </location>
</feature>
<sequence length="79" mass="8522">MQRRGRARRKKAYGLAARTLPLQPRKLSCRLRTGSCMLLPDESPAINDRTPTGFTASEGHDRGGTAAAGGVSDVRRGNQ</sequence>
<name>A0A4V6DDH7_SETVI</name>
<dbReference type="Gramene" id="TKW41556">
    <property type="protein sequence ID" value="TKW41556"/>
    <property type="gene ID" value="SEVIR_1G324133v2"/>
</dbReference>
<gene>
    <name evidence="2" type="ORF">SEVIR_1G324133v2</name>
</gene>
<dbReference type="EMBL" id="CM016552">
    <property type="protein sequence ID" value="TKW41556.1"/>
    <property type="molecule type" value="Genomic_DNA"/>
</dbReference>
<evidence type="ECO:0000256" key="1">
    <source>
        <dbReference type="SAM" id="MobiDB-lite"/>
    </source>
</evidence>